<evidence type="ECO:0000313" key="2">
    <source>
        <dbReference type="Proteomes" id="UP000828390"/>
    </source>
</evidence>
<dbReference type="Proteomes" id="UP000828390">
    <property type="component" value="Unassembled WGS sequence"/>
</dbReference>
<evidence type="ECO:0000313" key="1">
    <source>
        <dbReference type="EMBL" id="KAH3868873.1"/>
    </source>
</evidence>
<gene>
    <name evidence="1" type="ORF">DPMN_032027</name>
</gene>
<reference evidence="1" key="1">
    <citation type="journal article" date="2019" name="bioRxiv">
        <title>The Genome of the Zebra Mussel, Dreissena polymorpha: A Resource for Invasive Species Research.</title>
        <authorList>
            <person name="McCartney M.A."/>
            <person name="Auch B."/>
            <person name="Kono T."/>
            <person name="Mallez S."/>
            <person name="Zhang Y."/>
            <person name="Obille A."/>
            <person name="Becker A."/>
            <person name="Abrahante J.E."/>
            <person name="Garbe J."/>
            <person name="Badalamenti J.P."/>
            <person name="Herman A."/>
            <person name="Mangelson H."/>
            <person name="Liachko I."/>
            <person name="Sullivan S."/>
            <person name="Sone E.D."/>
            <person name="Koren S."/>
            <person name="Silverstein K.A.T."/>
            <person name="Beckman K.B."/>
            <person name="Gohl D.M."/>
        </authorList>
    </citation>
    <scope>NUCLEOTIDE SEQUENCE</scope>
    <source>
        <strain evidence="1">Duluth1</strain>
        <tissue evidence="1">Whole animal</tissue>
    </source>
</reference>
<sequence length="74" mass="8113">MSVVSPSLPLTSLTLKRTSKWQLMASASRSYDVILRPDQRHSAGVGELYKSAMSPVFPVTSLTLKMTSKSQLLT</sequence>
<proteinExistence type="predicted"/>
<accession>A0A9D4RIJ5</accession>
<dbReference type="AlphaFoldDB" id="A0A9D4RIJ5"/>
<name>A0A9D4RIJ5_DREPO</name>
<dbReference type="EMBL" id="JAIWYP010000002">
    <property type="protein sequence ID" value="KAH3868873.1"/>
    <property type="molecule type" value="Genomic_DNA"/>
</dbReference>
<protein>
    <submittedName>
        <fullName evidence="1">Uncharacterized protein</fullName>
    </submittedName>
</protein>
<comment type="caution">
    <text evidence="1">The sequence shown here is derived from an EMBL/GenBank/DDBJ whole genome shotgun (WGS) entry which is preliminary data.</text>
</comment>
<reference evidence="1" key="2">
    <citation type="submission" date="2020-11" db="EMBL/GenBank/DDBJ databases">
        <authorList>
            <person name="McCartney M.A."/>
            <person name="Auch B."/>
            <person name="Kono T."/>
            <person name="Mallez S."/>
            <person name="Becker A."/>
            <person name="Gohl D.M."/>
            <person name="Silverstein K.A.T."/>
            <person name="Koren S."/>
            <person name="Bechman K.B."/>
            <person name="Herman A."/>
            <person name="Abrahante J.E."/>
            <person name="Garbe J."/>
        </authorList>
    </citation>
    <scope>NUCLEOTIDE SEQUENCE</scope>
    <source>
        <strain evidence="1">Duluth1</strain>
        <tissue evidence="1">Whole animal</tissue>
    </source>
</reference>
<organism evidence="1 2">
    <name type="scientific">Dreissena polymorpha</name>
    <name type="common">Zebra mussel</name>
    <name type="synonym">Mytilus polymorpha</name>
    <dbReference type="NCBI Taxonomy" id="45954"/>
    <lineage>
        <taxon>Eukaryota</taxon>
        <taxon>Metazoa</taxon>
        <taxon>Spiralia</taxon>
        <taxon>Lophotrochozoa</taxon>
        <taxon>Mollusca</taxon>
        <taxon>Bivalvia</taxon>
        <taxon>Autobranchia</taxon>
        <taxon>Heteroconchia</taxon>
        <taxon>Euheterodonta</taxon>
        <taxon>Imparidentia</taxon>
        <taxon>Neoheterodontei</taxon>
        <taxon>Myida</taxon>
        <taxon>Dreissenoidea</taxon>
        <taxon>Dreissenidae</taxon>
        <taxon>Dreissena</taxon>
    </lineage>
</organism>
<keyword evidence="2" id="KW-1185">Reference proteome</keyword>